<feature type="domain" description="Organic solvent tolerance-like N-terminal" evidence="4">
    <location>
        <begin position="39"/>
        <end position="168"/>
    </location>
</feature>
<evidence type="ECO:0000256" key="3">
    <source>
        <dbReference type="ARBA" id="ARBA00023237"/>
    </source>
</evidence>
<dbReference type="EMBL" id="CP061799">
    <property type="protein sequence ID" value="QTA80904.1"/>
    <property type="molecule type" value="Genomic_DNA"/>
</dbReference>
<dbReference type="InterPro" id="IPR020889">
    <property type="entry name" value="LipoPS_assembly_LptD"/>
</dbReference>
<dbReference type="Pfam" id="PF19838">
    <property type="entry name" value="LptD_2"/>
    <property type="match status" value="1"/>
</dbReference>
<dbReference type="PANTHER" id="PTHR30189">
    <property type="entry name" value="LPS-ASSEMBLY PROTEIN"/>
    <property type="match status" value="1"/>
</dbReference>
<dbReference type="PANTHER" id="PTHR30189:SF1">
    <property type="entry name" value="LPS-ASSEMBLY PROTEIN LPTD"/>
    <property type="match status" value="1"/>
</dbReference>
<accession>A0A975B8W0</accession>
<evidence type="ECO:0000259" key="6">
    <source>
        <dbReference type="Pfam" id="PF19838"/>
    </source>
</evidence>
<dbReference type="Pfam" id="PF04453">
    <property type="entry name" value="LptD"/>
    <property type="match status" value="1"/>
</dbReference>
<keyword evidence="3" id="KW-0998">Cell outer membrane</keyword>
<evidence type="ECO:0000313" key="8">
    <source>
        <dbReference type="Proteomes" id="UP000663720"/>
    </source>
</evidence>
<evidence type="ECO:0000259" key="5">
    <source>
        <dbReference type="Pfam" id="PF04453"/>
    </source>
</evidence>
<dbReference type="HAMAP" id="MF_01411">
    <property type="entry name" value="LPS_assembly_LptD"/>
    <property type="match status" value="1"/>
</dbReference>
<dbReference type="InterPro" id="IPR045659">
    <property type="entry name" value="LptD_2"/>
</dbReference>
<evidence type="ECO:0000256" key="2">
    <source>
        <dbReference type="ARBA" id="ARBA00023136"/>
    </source>
</evidence>
<dbReference type="RefSeq" id="WP_207692462.1">
    <property type="nucleotide sequence ID" value="NZ_CP061799.1"/>
</dbReference>
<dbReference type="InterPro" id="IPR007543">
    <property type="entry name" value="LptD_C"/>
</dbReference>
<dbReference type="GO" id="GO:1990351">
    <property type="term" value="C:transporter complex"/>
    <property type="evidence" value="ECO:0007669"/>
    <property type="project" value="TreeGrafter"/>
</dbReference>
<name>A0A975B8W0_9BACT</name>
<keyword evidence="8" id="KW-1185">Reference proteome</keyword>
<dbReference type="GO" id="GO:0015920">
    <property type="term" value="P:lipopolysaccharide transport"/>
    <property type="evidence" value="ECO:0007669"/>
    <property type="project" value="InterPro"/>
</dbReference>
<dbReference type="GO" id="GO:0009279">
    <property type="term" value="C:cell outer membrane"/>
    <property type="evidence" value="ECO:0007669"/>
    <property type="project" value="InterPro"/>
</dbReference>
<feature type="domain" description="LptD C-terminal" evidence="5">
    <location>
        <begin position="298"/>
        <end position="701"/>
    </location>
</feature>
<keyword evidence="2" id="KW-0472">Membrane</keyword>
<evidence type="ECO:0000259" key="4">
    <source>
        <dbReference type="Pfam" id="PF03968"/>
    </source>
</evidence>
<proteinExistence type="inferred from homology"/>
<gene>
    <name evidence="7" type="ORF">dnl_32210</name>
</gene>
<feature type="domain" description="LPS-assembly protein LptD central" evidence="6">
    <location>
        <begin position="178"/>
        <end position="280"/>
    </location>
</feature>
<organism evidence="7 8">
    <name type="scientific">Desulfonema limicola</name>
    <dbReference type="NCBI Taxonomy" id="45656"/>
    <lineage>
        <taxon>Bacteria</taxon>
        <taxon>Pseudomonadati</taxon>
        <taxon>Thermodesulfobacteriota</taxon>
        <taxon>Desulfobacteria</taxon>
        <taxon>Desulfobacterales</taxon>
        <taxon>Desulfococcaceae</taxon>
        <taxon>Desulfonema</taxon>
    </lineage>
</organism>
<reference evidence="7" key="1">
    <citation type="journal article" date="2021" name="Microb. Physiol.">
        <title>Proteogenomic Insights into the Physiology of Marine, Sulfate-Reducing, Filamentous Desulfonema limicola and Desulfonema magnum.</title>
        <authorList>
            <person name="Schnaars V."/>
            <person name="Wohlbrand L."/>
            <person name="Scheve S."/>
            <person name="Hinrichs C."/>
            <person name="Reinhardt R."/>
            <person name="Rabus R."/>
        </authorList>
    </citation>
    <scope>NUCLEOTIDE SEQUENCE</scope>
    <source>
        <strain evidence="7">5ac10</strain>
    </source>
</reference>
<keyword evidence="1" id="KW-0732">Signal</keyword>
<dbReference type="KEGG" id="dli:dnl_32210"/>
<dbReference type="InterPro" id="IPR050218">
    <property type="entry name" value="LptD"/>
</dbReference>
<dbReference type="AlphaFoldDB" id="A0A975B8W0"/>
<dbReference type="InterPro" id="IPR005653">
    <property type="entry name" value="OstA-like_N"/>
</dbReference>
<dbReference type="Pfam" id="PF03968">
    <property type="entry name" value="LptD_N"/>
    <property type="match status" value="1"/>
</dbReference>
<dbReference type="Proteomes" id="UP000663720">
    <property type="component" value="Chromosome"/>
</dbReference>
<evidence type="ECO:0000313" key="7">
    <source>
        <dbReference type="EMBL" id="QTA80904.1"/>
    </source>
</evidence>
<dbReference type="GO" id="GO:0043165">
    <property type="term" value="P:Gram-negative-bacterium-type cell outer membrane assembly"/>
    <property type="evidence" value="ECO:0007669"/>
    <property type="project" value="InterPro"/>
</dbReference>
<evidence type="ECO:0000256" key="1">
    <source>
        <dbReference type="ARBA" id="ARBA00022729"/>
    </source>
</evidence>
<protein>
    <submittedName>
        <fullName evidence="7">LPS-assembly protein, LptD-like</fullName>
    </submittedName>
</protein>
<sequence>MKYIKYILILVFIFTWFQTDAYPDLLKSAIDDNPDIPWEIKADEVEYDPVNKVYIAETGVSITKGSKRLNADFVQFDHINMKAVAKGHVIMTAGEDIISGEQMDIDLNTETGMIYNADIFIKENHFYIKGDKIEKTGKNDYMAYKASITSCAGEKPAWKITGKKLDITIEGYGKVKHAALWVRDIPVFYTPFFIFPVKNKRQTGFLSPEFGYSDRKGFGYNQPFYWAINESSDATFYSHFMSKRGNKAGAEYRYVLDEKSKGIVMFDFLDDREVDDGTESSSSDYGYEEDSFLRPNSDRYWFRMKADQSLPLDFTARMDIDIVSDQDYLNEFQGGPSGFDSTRSSFSSHFGREIDDYTDFVRENSLSLNKIFNNYSFNAQMLWYDNVISRRWEDDNTTLHRLPFAGLNSSRQQVPGTPLYWNIDAEYNYFFRIDGTKGHRADIHTAVSLPYNYRNYFSVEPAFGIRETLWFTDADENENPGMDENQHREIADASVELSTKFFKIYDLDDETGILKKTGLQPEKIRHIIRPQVIYEYVPDKDQKDYPFFDSLDRLEKRNRFTFVLINTLTSKSGLQSLSKKDTEYVYNQFFSFRIQQSCDLDIYNPDEYISEDDYFDEYYFSDRTTPEKNKHLSPLYGKFEITPARYFSLETDAEWSHVKGKFLSRNTGLSFWDNRGDKAFIEHRYTSEFNDSIYANLNLKISDKIVSFGEYEHNIKDSKNIKTGLGLIYKAGCWSVSLRYLKDQEEHTYGFMVNLQGLGGIGID</sequence>